<dbReference type="Gene3D" id="3.90.245.10">
    <property type="entry name" value="Ribonucleoside hydrolase-like"/>
    <property type="match status" value="1"/>
</dbReference>
<protein>
    <submittedName>
        <fullName evidence="3">DUF1593 domain-containing protein</fullName>
    </submittedName>
</protein>
<sequence>MKHFLLHTSSLIILSLLTACTQSTNTVTSEERPRIWVLTDMSDPNDRRAGGHPYNDPDDIVSLAALLLEANRFDIERIVYSSNQRVGLSDATTFFNEVFVAAYEHDQPYLNEAFPGYPETIPFEISSVQQNGTPIPYDPNSDYTDLSKLPTVADLVTTAEEGPLYVLIWGPATEAAMAVKHCLTTGKLDALENITMVAHWTKSLIAQGTPERPFHVANCRDDEIACHYLHEEALSNPLVKYVELGSTGQKGVVNGSDKYPNIDDFSNSRLGQIFRHAKFYHGKPDQSDGATFWLLVDEFGPTIDEVANDGTMDQATEEKMRDQFLADSPALMDDLLTRSNAAAKAGSPFSPAFIANEFTYVYQFLNGKFYIYAPLPAEYTIKNASGETVLSGTADGNKELDFSNLPNGTYPVTVTLGGITRDFELVK</sequence>
<feature type="domain" description="Cellulose-binding Sde182 nucleoside hydrolase-like" evidence="2">
    <location>
        <begin position="55"/>
        <end position="190"/>
    </location>
</feature>
<feature type="signal peptide" evidence="1">
    <location>
        <begin position="1"/>
        <end position="21"/>
    </location>
</feature>
<dbReference type="Proteomes" id="UP000617628">
    <property type="component" value="Unassembled WGS sequence"/>
</dbReference>
<dbReference type="EMBL" id="JAENIL010000045">
    <property type="protein sequence ID" value="MBK1879326.1"/>
    <property type="molecule type" value="Genomic_DNA"/>
</dbReference>
<evidence type="ECO:0000259" key="2">
    <source>
        <dbReference type="Pfam" id="PF07632"/>
    </source>
</evidence>
<proteinExistence type="predicted"/>
<dbReference type="InterPro" id="IPR011483">
    <property type="entry name" value="Sde182_NH-like"/>
</dbReference>
<accession>A0A934RZ79</accession>
<feature type="chain" id="PRO_5037258029" evidence="1">
    <location>
        <begin position="22"/>
        <end position="427"/>
    </location>
</feature>
<comment type="caution">
    <text evidence="3">The sequence shown here is derived from an EMBL/GenBank/DDBJ whole genome shotgun (WGS) entry which is preliminary data.</text>
</comment>
<reference evidence="3" key="1">
    <citation type="submission" date="2021-01" db="EMBL/GenBank/DDBJ databases">
        <title>Modified the classification status of verrucomicrobia.</title>
        <authorList>
            <person name="Feng X."/>
        </authorList>
    </citation>
    <scope>NUCLEOTIDE SEQUENCE</scope>
    <source>
        <strain evidence="3">KCTC 13126</strain>
    </source>
</reference>
<dbReference type="GO" id="GO:0016799">
    <property type="term" value="F:hydrolase activity, hydrolyzing N-glycosyl compounds"/>
    <property type="evidence" value="ECO:0007669"/>
    <property type="project" value="InterPro"/>
</dbReference>
<evidence type="ECO:0000256" key="1">
    <source>
        <dbReference type="SAM" id="SignalP"/>
    </source>
</evidence>
<keyword evidence="1" id="KW-0732">Signal</keyword>
<organism evidence="3 4">
    <name type="scientific">Pelagicoccus mobilis</name>
    <dbReference type="NCBI Taxonomy" id="415221"/>
    <lineage>
        <taxon>Bacteria</taxon>
        <taxon>Pseudomonadati</taxon>
        <taxon>Verrucomicrobiota</taxon>
        <taxon>Opitutia</taxon>
        <taxon>Puniceicoccales</taxon>
        <taxon>Pelagicoccaceae</taxon>
        <taxon>Pelagicoccus</taxon>
    </lineage>
</organism>
<gene>
    <name evidence="3" type="ORF">JIN87_20735</name>
</gene>
<dbReference type="Pfam" id="PF07632">
    <property type="entry name" value="Sde182_NH-like"/>
    <property type="match status" value="1"/>
</dbReference>
<name>A0A934RZ79_9BACT</name>
<evidence type="ECO:0000313" key="3">
    <source>
        <dbReference type="EMBL" id="MBK1879326.1"/>
    </source>
</evidence>
<dbReference type="AlphaFoldDB" id="A0A934RZ79"/>
<dbReference type="PROSITE" id="PS51257">
    <property type="entry name" value="PROKAR_LIPOPROTEIN"/>
    <property type="match status" value="1"/>
</dbReference>
<dbReference type="InterPro" id="IPR036452">
    <property type="entry name" value="Ribo_hydro-like"/>
</dbReference>
<keyword evidence="4" id="KW-1185">Reference proteome</keyword>
<evidence type="ECO:0000313" key="4">
    <source>
        <dbReference type="Proteomes" id="UP000617628"/>
    </source>
</evidence>
<dbReference type="RefSeq" id="WP_200357539.1">
    <property type="nucleotide sequence ID" value="NZ_JAENIL010000045.1"/>
</dbReference>